<dbReference type="GO" id="GO:0008519">
    <property type="term" value="F:ammonium channel activity"/>
    <property type="evidence" value="ECO:0007669"/>
    <property type="project" value="InterPro"/>
</dbReference>
<gene>
    <name evidence="7" type="ORF">NCTC13635_02658</name>
</gene>
<dbReference type="Proteomes" id="UP000282433">
    <property type="component" value="Chromosome"/>
</dbReference>
<reference evidence="7 8" key="1">
    <citation type="submission" date="2018-12" db="EMBL/GenBank/DDBJ databases">
        <authorList>
            <consortium name="Pathogen Informatics"/>
        </authorList>
    </citation>
    <scope>NUCLEOTIDE SEQUENCE [LARGE SCALE GENOMIC DNA]</scope>
    <source>
        <strain evidence="7 8">NCTC13635</strain>
    </source>
</reference>
<sequence length="98" mass="10946">MGVFASATWNANGPDGLLEGNGMQIIKQITAVVFTSVWSFIFTLAILWLINKFTVVKVDQNKVGGELDNTLFGEDAYSEKKLISFLPPSLWLGQHHRY</sequence>
<dbReference type="Gene3D" id="1.10.3430.10">
    <property type="entry name" value="Ammonium transporter AmtB like domains"/>
    <property type="match status" value="1"/>
</dbReference>
<dbReference type="SUPFAM" id="SSF111352">
    <property type="entry name" value="Ammonium transporter"/>
    <property type="match status" value="1"/>
</dbReference>
<protein>
    <submittedName>
        <fullName evidence="7">Ammonium transporter</fullName>
    </submittedName>
</protein>
<dbReference type="InterPro" id="IPR024041">
    <property type="entry name" value="NH4_transpt_AmtB-like_dom"/>
</dbReference>
<keyword evidence="3 5" id="KW-1133">Transmembrane helix</keyword>
<dbReference type="EMBL" id="LR134162">
    <property type="protein sequence ID" value="VEB02184.1"/>
    <property type="molecule type" value="Genomic_DNA"/>
</dbReference>
<dbReference type="Pfam" id="PF00909">
    <property type="entry name" value="Ammonium_transp"/>
    <property type="match status" value="1"/>
</dbReference>
<evidence type="ECO:0000256" key="1">
    <source>
        <dbReference type="ARBA" id="ARBA00004141"/>
    </source>
</evidence>
<feature type="domain" description="Ammonium transporter AmtB-like" evidence="6">
    <location>
        <begin position="2"/>
        <end position="77"/>
    </location>
</feature>
<proteinExistence type="predicted"/>
<evidence type="ECO:0000259" key="6">
    <source>
        <dbReference type="Pfam" id="PF00909"/>
    </source>
</evidence>
<keyword evidence="2 5" id="KW-0812">Transmembrane</keyword>
<accession>A0A3S4INW3</accession>
<dbReference type="AlphaFoldDB" id="A0A3S4INW3"/>
<evidence type="ECO:0000256" key="5">
    <source>
        <dbReference type="SAM" id="Phobius"/>
    </source>
</evidence>
<evidence type="ECO:0000256" key="3">
    <source>
        <dbReference type="ARBA" id="ARBA00022989"/>
    </source>
</evidence>
<name>A0A3S4INW3_KLEPN</name>
<dbReference type="InterPro" id="IPR029020">
    <property type="entry name" value="Ammonium/urea_transptr"/>
</dbReference>
<dbReference type="GO" id="GO:0016020">
    <property type="term" value="C:membrane"/>
    <property type="evidence" value="ECO:0007669"/>
    <property type="project" value="UniProtKB-SubCell"/>
</dbReference>
<evidence type="ECO:0000256" key="4">
    <source>
        <dbReference type="ARBA" id="ARBA00023136"/>
    </source>
</evidence>
<keyword evidence="4 5" id="KW-0472">Membrane</keyword>
<evidence type="ECO:0000313" key="8">
    <source>
        <dbReference type="Proteomes" id="UP000282433"/>
    </source>
</evidence>
<comment type="subcellular location">
    <subcellularLocation>
        <location evidence="1">Membrane</location>
        <topology evidence="1">Multi-pass membrane protein</topology>
    </subcellularLocation>
</comment>
<organism evidence="7 8">
    <name type="scientific">Klebsiella pneumoniae</name>
    <dbReference type="NCBI Taxonomy" id="573"/>
    <lineage>
        <taxon>Bacteria</taxon>
        <taxon>Pseudomonadati</taxon>
        <taxon>Pseudomonadota</taxon>
        <taxon>Gammaproteobacteria</taxon>
        <taxon>Enterobacterales</taxon>
        <taxon>Enterobacteriaceae</taxon>
        <taxon>Klebsiella/Raoultella group</taxon>
        <taxon>Klebsiella</taxon>
        <taxon>Klebsiella pneumoniae complex</taxon>
    </lineage>
</organism>
<evidence type="ECO:0000313" key="7">
    <source>
        <dbReference type="EMBL" id="VEB02184.1"/>
    </source>
</evidence>
<evidence type="ECO:0000256" key="2">
    <source>
        <dbReference type="ARBA" id="ARBA00022692"/>
    </source>
</evidence>
<feature type="transmembrane region" description="Helical" evidence="5">
    <location>
        <begin position="25"/>
        <end position="50"/>
    </location>
</feature>